<organism evidence="2 3">
    <name type="scientific">Flagellimonas allohymeniacidonis</name>
    <dbReference type="NCBI Taxonomy" id="2517819"/>
    <lineage>
        <taxon>Bacteria</taxon>
        <taxon>Pseudomonadati</taxon>
        <taxon>Bacteroidota</taxon>
        <taxon>Flavobacteriia</taxon>
        <taxon>Flavobacteriales</taxon>
        <taxon>Flavobacteriaceae</taxon>
        <taxon>Flagellimonas</taxon>
    </lineage>
</organism>
<keyword evidence="3" id="KW-1185">Reference proteome</keyword>
<protein>
    <submittedName>
        <fullName evidence="2">Uncharacterized protein</fullName>
    </submittedName>
</protein>
<keyword evidence="1" id="KW-0472">Membrane</keyword>
<dbReference type="OrthoDB" id="5194395at2"/>
<evidence type="ECO:0000313" key="2">
    <source>
        <dbReference type="EMBL" id="TAI48520.1"/>
    </source>
</evidence>
<gene>
    <name evidence="2" type="ORF">EW142_01565</name>
</gene>
<proteinExistence type="predicted"/>
<dbReference type="EMBL" id="SGIU01000001">
    <property type="protein sequence ID" value="TAI48520.1"/>
    <property type="molecule type" value="Genomic_DNA"/>
</dbReference>
<keyword evidence="1" id="KW-1133">Transmembrane helix</keyword>
<evidence type="ECO:0000313" key="3">
    <source>
        <dbReference type="Proteomes" id="UP000291981"/>
    </source>
</evidence>
<keyword evidence="1" id="KW-0812">Transmembrane</keyword>
<dbReference type="AlphaFoldDB" id="A0A4V2HSN7"/>
<feature type="transmembrane region" description="Helical" evidence="1">
    <location>
        <begin position="34"/>
        <end position="56"/>
    </location>
</feature>
<reference evidence="2 3" key="1">
    <citation type="submission" date="2019-02" db="EMBL/GenBank/DDBJ databases">
        <title>Draft genome sequence of Muricauda sp. 176CP4-71.</title>
        <authorList>
            <person name="Park J.-S."/>
        </authorList>
    </citation>
    <scope>NUCLEOTIDE SEQUENCE [LARGE SCALE GENOMIC DNA]</scope>
    <source>
        <strain evidence="2 3">176CP4-71</strain>
    </source>
</reference>
<feature type="transmembrane region" description="Helical" evidence="1">
    <location>
        <begin position="6"/>
        <end position="22"/>
    </location>
</feature>
<comment type="caution">
    <text evidence="2">The sequence shown here is derived from an EMBL/GenBank/DDBJ whole genome shotgun (WGS) entry which is preliminary data.</text>
</comment>
<dbReference type="Proteomes" id="UP000291981">
    <property type="component" value="Unassembled WGS sequence"/>
</dbReference>
<feature type="transmembrane region" description="Helical" evidence="1">
    <location>
        <begin position="101"/>
        <end position="124"/>
    </location>
</feature>
<sequence>MMWKYVLAWLPMVIIAIANGLLRERFIANRIKELYAHQVSTLILILFFGIYIWLVFQMWRPESPQQALNIGLFWLVLTVVFEFLFGHYIAGHTWSKLLEDYNIMAGRVWILVLIWVTIAPYVIYELQK</sequence>
<name>A0A4V2HSN7_9FLAO</name>
<accession>A0A4V2HSN7</accession>
<feature type="transmembrane region" description="Helical" evidence="1">
    <location>
        <begin position="68"/>
        <end position="89"/>
    </location>
</feature>
<evidence type="ECO:0000256" key="1">
    <source>
        <dbReference type="SAM" id="Phobius"/>
    </source>
</evidence>